<comment type="caution">
    <text evidence="7">The sequence shown here is derived from an EMBL/GenBank/DDBJ whole genome shotgun (WGS) entry which is preliminary data.</text>
</comment>
<evidence type="ECO:0000256" key="2">
    <source>
        <dbReference type="ARBA" id="ARBA00022559"/>
    </source>
</evidence>
<dbReference type="InterPro" id="IPR000866">
    <property type="entry name" value="AhpC/TSA"/>
</dbReference>
<evidence type="ECO:0000256" key="1">
    <source>
        <dbReference type="ARBA" id="ARBA00009796"/>
    </source>
</evidence>
<dbReference type="InterPro" id="IPR036249">
    <property type="entry name" value="Thioredoxin-like_sf"/>
</dbReference>
<dbReference type="PANTHER" id="PTHR10681">
    <property type="entry name" value="THIOREDOXIN PEROXIDASE"/>
    <property type="match status" value="1"/>
</dbReference>
<organism evidence="7 8">
    <name type="scientific">Demequina zhanjiangensis</name>
    <dbReference type="NCBI Taxonomy" id="3051659"/>
    <lineage>
        <taxon>Bacteria</taxon>
        <taxon>Bacillati</taxon>
        <taxon>Actinomycetota</taxon>
        <taxon>Actinomycetes</taxon>
        <taxon>Micrococcales</taxon>
        <taxon>Demequinaceae</taxon>
        <taxon>Demequina</taxon>
    </lineage>
</organism>
<evidence type="ECO:0000313" key="7">
    <source>
        <dbReference type="EMBL" id="MDN4472551.1"/>
    </source>
</evidence>
<keyword evidence="5" id="KW-0676">Redox-active center</keyword>
<keyword evidence="2" id="KW-0575">Peroxidase</keyword>
<dbReference type="InterPro" id="IPR013766">
    <property type="entry name" value="Thioredoxin_domain"/>
</dbReference>
<accession>A0ABT8G082</accession>
<dbReference type="EMBL" id="JAUHPV010000003">
    <property type="protein sequence ID" value="MDN4472551.1"/>
    <property type="molecule type" value="Genomic_DNA"/>
</dbReference>
<dbReference type="CDD" id="cd03018">
    <property type="entry name" value="PRX_AhpE_like"/>
    <property type="match status" value="1"/>
</dbReference>
<dbReference type="PIRSF" id="PIRSF000239">
    <property type="entry name" value="AHPC"/>
    <property type="match status" value="1"/>
</dbReference>
<proteinExistence type="inferred from homology"/>
<dbReference type="PROSITE" id="PS51352">
    <property type="entry name" value="THIOREDOXIN_2"/>
    <property type="match status" value="1"/>
</dbReference>
<keyword evidence="8" id="KW-1185">Reference proteome</keyword>
<evidence type="ECO:0000256" key="4">
    <source>
        <dbReference type="ARBA" id="ARBA00023002"/>
    </source>
</evidence>
<evidence type="ECO:0000259" key="6">
    <source>
        <dbReference type="PROSITE" id="PS51352"/>
    </source>
</evidence>
<name>A0ABT8G082_9MICO</name>
<keyword evidence="4" id="KW-0560">Oxidoreductase</keyword>
<dbReference type="Pfam" id="PF00578">
    <property type="entry name" value="AhpC-TSA"/>
    <property type="match status" value="1"/>
</dbReference>
<dbReference type="PANTHER" id="PTHR10681:SF121">
    <property type="entry name" value="ALKYL HYDROPEROXIDE REDUCTASE C"/>
    <property type="match status" value="1"/>
</dbReference>
<dbReference type="SUPFAM" id="SSF52833">
    <property type="entry name" value="Thioredoxin-like"/>
    <property type="match status" value="1"/>
</dbReference>
<gene>
    <name evidence="7" type="ORF">QQX04_06040</name>
</gene>
<dbReference type="InterPro" id="IPR024706">
    <property type="entry name" value="Peroxiredoxin_AhpC-typ"/>
</dbReference>
<dbReference type="RefSeq" id="WP_301127218.1">
    <property type="nucleotide sequence ID" value="NZ_JAUHPV010000003.1"/>
</dbReference>
<comment type="similarity">
    <text evidence="1">Belongs to the peroxiredoxin family. AhpC/Prx1 subfamily.</text>
</comment>
<dbReference type="Proteomes" id="UP001172738">
    <property type="component" value="Unassembled WGS sequence"/>
</dbReference>
<evidence type="ECO:0000313" key="8">
    <source>
        <dbReference type="Proteomes" id="UP001172738"/>
    </source>
</evidence>
<sequence>MTNPLVGHPAPAFELTDQNGRTVTLASLKGRAVLLVFVPFAFSDTCTNELVDLRDATDLRERDDLEVLVVSCDSMYSLKAWADTHGYRSLLLSDFWPHGDASRDYGVFNPRKGLATRGTFLIDAEGVVRWAVVNPTGEARDVDDYRREVAALLD</sequence>
<feature type="domain" description="Thioredoxin" evidence="6">
    <location>
        <begin position="4"/>
        <end position="154"/>
    </location>
</feature>
<protein>
    <submittedName>
        <fullName evidence="7">Peroxiredoxin</fullName>
    </submittedName>
</protein>
<evidence type="ECO:0000256" key="3">
    <source>
        <dbReference type="ARBA" id="ARBA00022862"/>
    </source>
</evidence>
<evidence type="ECO:0000256" key="5">
    <source>
        <dbReference type="ARBA" id="ARBA00023284"/>
    </source>
</evidence>
<keyword evidence="3" id="KW-0049">Antioxidant</keyword>
<dbReference type="Gene3D" id="3.40.30.10">
    <property type="entry name" value="Glutaredoxin"/>
    <property type="match status" value="1"/>
</dbReference>
<dbReference type="InterPro" id="IPR050217">
    <property type="entry name" value="Peroxiredoxin"/>
</dbReference>
<reference evidence="7" key="1">
    <citation type="submission" date="2023-06" db="EMBL/GenBank/DDBJ databases">
        <title>SYSU T00b26.</title>
        <authorList>
            <person name="Gao L."/>
            <person name="Fang B.-Z."/>
            <person name="Li W.-J."/>
        </authorList>
    </citation>
    <scope>NUCLEOTIDE SEQUENCE</scope>
    <source>
        <strain evidence="7">SYSU T00b26</strain>
    </source>
</reference>